<evidence type="ECO:0000256" key="3">
    <source>
        <dbReference type="ARBA" id="ARBA00022692"/>
    </source>
</evidence>
<keyword evidence="3 7" id="KW-0812">Transmembrane</keyword>
<keyword evidence="10" id="KW-1185">Reference proteome</keyword>
<dbReference type="RefSeq" id="WP_072597763.1">
    <property type="nucleotide sequence ID" value="NZ_CP018221.1"/>
</dbReference>
<sequence>MTLDQIITLLVLAGVIAALIWDRVRADVVALGGAAILLITGAVRPSEVQAAFGSPAIVTLASLFVIAHAMELSGLLDLMIRRMIALCKRTGAAGLWTLITLCGGASAFLNNTPIVVLAAPVVRDVANSLKLDPKRFLLPLSYVAVLGGCCTLIGTSTNLLVDDMARTSGQAPFGIFEITPVGLVVALVGGLYLLLFSGTLLEHTSDRPDPKLFQTERHHVSHLDIAGDALGDTSDFAEERPLRIWRALASLGVFAGVVALAALNVAPIAAAAFAGAVLLILMRVIAPDEAYGGLRPEILLLIAGMVVLGIALEQTGLAAAVTNWLVGSVGGLGPLMALILLYGGTLILTELLSNATVAVLVTPVAVALAESLGVSPRPFLVAIMVAGSAAFATPFGYQTNVLVYQMGGYRYMDFVKVGLPLNLITWIAAVIAIHWFFPF</sequence>
<evidence type="ECO:0000256" key="1">
    <source>
        <dbReference type="ARBA" id="ARBA00004141"/>
    </source>
</evidence>
<dbReference type="OrthoDB" id="9809303at2"/>
<dbReference type="EMBL" id="CP018221">
    <property type="protein sequence ID" value="API59975.1"/>
    <property type="molecule type" value="Genomic_DNA"/>
</dbReference>
<feature type="transmembrane region" description="Helical" evidence="7">
    <location>
        <begin position="351"/>
        <end position="372"/>
    </location>
</feature>
<feature type="transmembrane region" description="Helical" evidence="7">
    <location>
        <begin position="298"/>
        <end position="317"/>
    </location>
</feature>
<dbReference type="STRING" id="1921510.BSL82_12185"/>
<comment type="subcellular location">
    <subcellularLocation>
        <location evidence="1">Membrane</location>
        <topology evidence="1">Multi-pass membrane protein</topology>
    </subcellularLocation>
</comment>
<dbReference type="PANTHER" id="PTHR43652:SF2">
    <property type="entry name" value="BASIC AMINO ACID ANTIPORTER YFCC-RELATED"/>
    <property type="match status" value="1"/>
</dbReference>
<keyword evidence="2" id="KW-0813">Transport</keyword>
<feature type="transmembrane region" description="Helical" evidence="7">
    <location>
        <begin position="417"/>
        <end position="437"/>
    </location>
</feature>
<feature type="transmembrane region" description="Helical" evidence="7">
    <location>
        <begin position="92"/>
        <end position="119"/>
    </location>
</feature>
<feature type="transmembrane region" description="Helical" evidence="7">
    <location>
        <begin position="139"/>
        <end position="161"/>
    </location>
</feature>
<dbReference type="GO" id="GO:0005886">
    <property type="term" value="C:plasma membrane"/>
    <property type="evidence" value="ECO:0007669"/>
    <property type="project" value="TreeGrafter"/>
</dbReference>
<dbReference type="InterPro" id="IPR004680">
    <property type="entry name" value="Cit_transptr-like_dom"/>
</dbReference>
<feature type="transmembrane region" description="Helical" evidence="7">
    <location>
        <begin position="6"/>
        <end position="21"/>
    </location>
</feature>
<feature type="transmembrane region" description="Helical" evidence="7">
    <location>
        <begin position="28"/>
        <end position="44"/>
    </location>
</feature>
<feature type="transmembrane region" description="Helical" evidence="7">
    <location>
        <begin position="268"/>
        <end position="286"/>
    </location>
</feature>
<keyword evidence="5 7" id="KW-1133">Transmembrane helix</keyword>
<evidence type="ECO:0000259" key="8">
    <source>
        <dbReference type="Pfam" id="PF03600"/>
    </source>
</evidence>
<organism evidence="9 10">
    <name type="scientific">Tardibacter chloracetimidivorans</name>
    <dbReference type="NCBI Taxonomy" id="1921510"/>
    <lineage>
        <taxon>Bacteria</taxon>
        <taxon>Pseudomonadati</taxon>
        <taxon>Pseudomonadota</taxon>
        <taxon>Alphaproteobacteria</taxon>
        <taxon>Sphingomonadales</taxon>
        <taxon>Sphingomonadaceae</taxon>
        <taxon>Tardibacter</taxon>
    </lineage>
</organism>
<feature type="transmembrane region" description="Helical" evidence="7">
    <location>
        <begin position="324"/>
        <end position="345"/>
    </location>
</feature>
<feature type="domain" description="Citrate transporter-like" evidence="8">
    <location>
        <begin position="17"/>
        <end position="373"/>
    </location>
</feature>
<accession>A0A1L3ZWI6</accession>
<proteinExistence type="predicted"/>
<dbReference type="AlphaFoldDB" id="A0A1L3ZWI6"/>
<dbReference type="GO" id="GO:0055085">
    <property type="term" value="P:transmembrane transport"/>
    <property type="evidence" value="ECO:0007669"/>
    <property type="project" value="InterPro"/>
</dbReference>
<evidence type="ECO:0000256" key="5">
    <source>
        <dbReference type="ARBA" id="ARBA00022989"/>
    </source>
</evidence>
<evidence type="ECO:0000313" key="9">
    <source>
        <dbReference type="EMBL" id="API59975.1"/>
    </source>
</evidence>
<gene>
    <name evidence="9" type="ORF">BSL82_12185</name>
</gene>
<dbReference type="CDD" id="cd01115">
    <property type="entry name" value="SLC13_permease"/>
    <property type="match status" value="1"/>
</dbReference>
<name>A0A1L3ZWI6_9SPHN</name>
<reference evidence="10" key="1">
    <citation type="submission" date="2016-11" db="EMBL/GenBank/DDBJ databases">
        <title>Complete Genome Sequence of alachlor-degrading Sphingomonas sp. strain JJ-A5.</title>
        <authorList>
            <person name="Lee H."/>
            <person name="Ka J.-O."/>
        </authorList>
    </citation>
    <scope>NUCLEOTIDE SEQUENCE [LARGE SCALE GENOMIC DNA]</scope>
    <source>
        <strain evidence="10">JJ-A5</strain>
    </source>
</reference>
<dbReference type="InterPro" id="IPR051679">
    <property type="entry name" value="DASS-Related_Transporters"/>
</dbReference>
<keyword evidence="4" id="KW-0677">Repeat</keyword>
<dbReference type="Proteomes" id="UP000182063">
    <property type="component" value="Chromosome"/>
</dbReference>
<evidence type="ECO:0000256" key="2">
    <source>
        <dbReference type="ARBA" id="ARBA00022448"/>
    </source>
</evidence>
<protein>
    <submittedName>
        <fullName evidence="9">Carboxylate transporter</fullName>
    </submittedName>
</protein>
<dbReference type="KEGG" id="sphj:BSL82_12185"/>
<evidence type="ECO:0000256" key="4">
    <source>
        <dbReference type="ARBA" id="ARBA00022737"/>
    </source>
</evidence>
<feature type="transmembrane region" description="Helical" evidence="7">
    <location>
        <begin position="173"/>
        <end position="195"/>
    </location>
</feature>
<dbReference type="Pfam" id="PF03600">
    <property type="entry name" value="CitMHS"/>
    <property type="match status" value="1"/>
</dbReference>
<feature type="transmembrane region" description="Helical" evidence="7">
    <location>
        <begin position="56"/>
        <end position="80"/>
    </location>
</feature>
<evidence type="ECO:0000313" key="10">
    <source>
        <dbReference type="Proteomes" id="UP000182063"/>
    </source>
</evidence>
<evidence type="ECO:0000256" key="6">
    <source>
        <dbReference type="ARBA" id="ARBA00023136"/>
    </source>
</evidence>
<feature type="transmembrane region" description="Helical" evidence="7">
    <location>
        <begin position="379"/>
        <end position="397"/>
    </location>
</feature>
<dbReference type="PANTHER" id="PTHR43652">
    <property type="entry name" value="BASIC AMINO ACID ANTIPORTER YFCC-RELATED"/>
    <property type="match status" value="1"/>
</dbReference>
<evidence type="ECO:0000256" key="7">
    <source>
        <dbReference type="SAM" id="Phobius"/>
    </source>
</evidence>
<keyword evidence="6 7" id="KW-0472">Membrane</keyword>